<dbReference type="RefSeq" id="WP_099878593.1">
    <property type="nucleotide sequence ID" value="NZ_CP024608.1"/>
</dbReference>
<evidence type="ECO:0000313" key="4">
    <source>
        <dbReference type="Proteomes" id="UP000229897"/>
    </source>
</evidence>
<feature type="signal peptide" evidence="2">
    <location>
        <begin position="1"/>
        <end position="21"/>
    </location>
</feature>
<feature type="chain" id="PRO_5013649024" evidence="2">
    <location>
        <begin position="22"/>
        <end position="367"/>
    </location>
</feature>
<sequence length="367" mass="38432">MRPALPACLVVLILLGGEASARPHSLGIAVPTGESTIAYDMNGAGQVAAVLEDGDGNTRGVLFEKGKITDLGSRGGMHSDARGINDRGEIIGSARNKDGTWNAFLFHRSSGMRVMGTLGGPSSYGMGINQEGISVGFADIPNGDWHAFINHGGGQLQDLGTLGGNISYASGINKHRHVVGTAANADGYRHAFLYTAERGMVDLGTLGGRQSSAMAINDNGLVVGASETKDRRWRAFMHDGKRMVDLGALIGNYNSFATDINNAGHVVGTVMVGSERMSFVWLDKKMTVHRGGQGLHLTNAINDRELVIGATYDHGMTAATMASNAAAVITRGGSELLTLIASVLTLAGLAVLYHLRNRGIEMTGSGS</sequence>
<keyword evidence="1" id="KW-0812">Transmembrane</keyword>
<keyword evidence="2" id="KW-0732">Signal</keyword>
<keyword evidence="1" id="KW-1133">Transmembrane helix</keyword>
<gene>
    <name evidence="3" type="ORF">CR152_22130</name>
</gene>
<evidence type="ECO:0000256" key="2">
    <source>
        <dbReference type="SAM" id="SignalP"/>
    </source>
</evidence>
<evidence type="ECO:0000313" key="3">
    <source>
        <dbReference type="EMBL" id="ATQ76914.1"/>
    </source>
</evidence>
<dbReference type="EMBL" id="CP024608">
    <property type="protein sequence ID" value="ATQ76914.1"/>
    <property type="molecule type" value="Genomic_DNA"/>
</dbReference>
<dbReference type="InterPro" id="IPR014262">
    <property type="entry name" value="HAF_rpt"/>
</dbReference>
<name>A0A2D2DPK9_9BURK</name>
<dbReference type="OrthoDB" id="108960at2"/>
<keyword evidence="4" id="KW-1185">Reference proteome</keyword>
<protein>
    <submittedName>
        <fullName evidence="3">HAF repeat-containing protein</fullName>
    </submittedName>
</protein>
<reference evidence="3" key="1">
    <citation type="submission" date="2017-10" db="EMBL/GenBank/DDBJ databases">
        <title>Massilia psychrophilum sp. nov., a novel purple-pigmented bacterium isolated from Tianshan glacier, Xinjiang Municipality, China.</title>
        <authorList>
            <person name="Wang H."/>
        </authorList>
    </citation>
    <scope>NUCLEOTIDE SEQUENCE [LARGE SCALE GENOMIC DNA]</scope>
    <source>
        <strain evidence="3">B2</strain>
    </source>
</reference>
<proteinExistence type="predicted"/>
<dbReference type="AlphaFoldDB" id="A0A2D2DPK9"/>
<dbReference type="KEGG" id="mass:CR152_22130"/>
<dbReference type="NCBIfam" id="TIGR02913">
    <property type="entry name" value="HAF_rpt"/>
    <property type="match status" value="4"/>
</dbReference>
<accession>A0A2D2DPK9</accession>
<keyword evidence="1" id="KW-0472">Membrane</keyword>
<evidence type="ECO:0000256" key="1">
    <source>
        <dbReference type="SAM" id="Phobius"/>
    </source>
</evidence>
<organism evidence="3 4">
    <name type="scientific">Massilia violaceinigra</name>
    <dbReference type="NCBI Taxonomy" id="2045208"/>
    <lineage>
        <taxon>Bacteria</taxon>
        <taxon>Pseudomonadati</taxon>
        <taxon>Pseudomonadota</taxon>
        <taxon>Betaproteobacteria</taxon>
        <taxon>Burkholderiales</taxon>
        <taxon>Oxalobacteraceae</taxon>
        <taxon>Telluria group</taxon>
        <taxon>Massilia</taxon>
    </lineage>
</organism>
<dbReference type="Proteomes" id="UP000229897">
    <property type="component" value="Chromosome"/>
</dbReference>
<feature type="transmembrane region" description="Helical" evidence="1">
    <location>
        <begin position="336"/>
        <end position="355"/>
    </location>
</feature>